<gene>
    <name evidence="1" type="ORF">SCARUB_04256</name>
</gene>
<evidence type="ECO:0000313" key="1">
    <source>
        <dbReference type="EMBL" id="ODS30631.1"/>
    </source>
</evidence>
<dbReference type="SUPFAM" id="SSF50118">
    <property type="entry name" value="Cell growth inhibitor/plasmid maintenance toxic component"/>
    <property type="match status" value="1"/>
</dbReference>
<protein>
    <submittedName>
        <fullName evidence="1">PemK-like protein</fullName>
    </submittedName>
</protein>
<reference evidence="1 2" key="1">
    <citation type="submission" date="2016-07" db="EMBL/GenBank/DDBJ databases">
        <title>Draft genome of Scalindua rubra, obtained from a brine-seawater interface in the Red Sea, sheds light on salt adaptation in anammox bacteria.</title>
        <authorList>
            <person name="Speth D.R."/>
            <person name="Lagkouvardos I."/>
            <person name="Wang Y."/>
            <person name="Qian P.-Y."/>
            <person name="Dutilh B.E."/>
            <person name="Jetten M.S."/>
        </authorList>
    </citation>
    <scope>NUCLEOTIDE SEQUENCE [LARGE SCALE GENOMIC DNA]</scope>
    <source>
        <strain evidence="1">BSI-1</strain>
    </source>
</reference>
<dbReference type="Proteomes" id="UP000094056">
    <property type="component" value="Unassembled WGS sequence"/>
</dbReference>
<comment type="caution">
    <text evidence="1">The sequence shown here is derived from an EMBL/GenBank/DDBJ whole genome shotgun (WGS) entry which is preliminary data.</text>
</comment>
<name>A0A1E3X4U0_9BACT</name>
<dbReference type="Gene3D" id="2.30.30.110">
    <property type="match status" value="1"/>
</dbReference>
<organism evidence="1 2">
    <name type="scientific">Candidatus Scalindua rubra</name>
    <dbReference type="NCBI Taxonomy" id="1872076"/>
    <lineage>
        <taxon>Bacteria</taxon>
        <taxon>Pseudomonadati</taxon>
        <taxon>Planctomycetota</taxon>
        <taxon>Candidatus Brocadiia</taxon>
        <taxon>Candidatus Brocadiales</taxon>
        <taxon>Candidatus Scalinduaceae</taxon>
        <taxon>Candidatus Scalindua</taxon>
    </lineage>
</organism>
<dbReference type="GO" id="GO:0003677">
    <property type="term" value="F:DNA binding"/>
    <property type="evidence" value="ECO:0007669"/>
    <property type="project" value="InterPro"/>
</dbReference>
<accession>A0A1E3X4U0</accession>
<dbReference type="EMBL" id="MAYW01000195">
    <property type="protein sequence ID" value="ODS30631.1"/>
    <property type="molecule type" value="Genomic_DNA"/>
</dbReference>
<dbReference type="Pfam" id="PF02452">
    <property type="entry name" value="PemK_toxin"/>
    <property type="match status" value="1"/>
</dbReference>
<sequence>MKLNRGNIVLCKVPMPSEKLRELKLRPGLIVSKDLNNKRLDDVIIAICTSNISKHQELTQYLVEGDEIAQAGIKAASVVK</sequence>
<evidence type="ECO:0000313" key="2">
    <source>
        <dbReference type="Proteomes" id="UP000094056"/>
    </source>
</evidence>
<dbReference type="AlphaFoldDB" id="A0A1E3X4U0"/>
<proteinExistence type="predicted"/>
<dbReference type="InterPro" id="IPR003477">
    <property type="entry name" value="PemK-like"/>
</dbReference>
<dbReference type="InterPro" id="IPR011067">
    <property type="entry name" value="Plasmid_toxin/cell-grow_inhib"/>
</dbReference>